<dbReference type="InterPro" id="IPR016032">
    <property type="entry name" value="Sig_transdc_resp-reg_C-effctor"/>
</dbReference>
<evidence type="ECO:0000256" key="3">
    <source>
        <dbReference type="ARBA" id="ARBA00023125"/>
    </source>
</evidence>
<dbReference type="PRINTS" id="PR00364">
    <property type="entry name" value="DISEASERSIST"/>
</dbReference>
<dbReference type="SUPFAM" id="SSF48452">
    <property type="entry name" value="TPR-like"/>
    <property type="match status" value="3"/>
</dbReference>
<keyword evidence="4" id="KW-0804">Transcription</keyword>
<dbReference type="InterPro" id="IPR005158">
    <property type="entry name" value="BTAD"/>
</dbReference>
<dbReference type="SMART" id="SM00028">
    <property type="entry name" value="TPR"/>
    <property type="match status" value="4"/>
</dbReference>
<dbReference type="CDD" id="cd15831">
    <property type="entry name" value="BTAD"/>
    <property type="match status" value="1"/>
</dbReference>
<dbReference type="Pfam" id="PF03704">
    <property type="entry name" value="BTAD"/>
    <property type="match status" value="1"/>
</dbReference>
<evidence type="ECO:0000313" key="8">
    <source>
        <dbReference type="Proteomes" id="UP001595868"/>
    </source>
</evidence>
<feature type="domain" description="OmpR/PhoB-type" evidence="6">
    <location>
        <begin position="1"/>
        <end position="94"/>
    </location>
</feature>
<dbReference type="SUPFAM" id="SSF52540">
    <property type="entry name" value="P-loop containing nucleoside triphosphate hydrolases"/>
    <property type="match status" value="1"/>
</dbReference>
<evidence type="ECO:0000256" key="1">
    <source>
        <dbReference type="ARBA" id="ARBA00005820"/>
    </source>
</evidence>
<dbReference type="Proteomes" id="UP001595868">
    <property type="component" value="Unassembled WGS sequence"/>
</dbReference>
<dbReference type="Pfam" id="PF00486">
    <property type="entry name" value="Trans_reg_C"/>
    <property type="match status" value="1"/>
</dbReference>
<evidence type="ECO:0000256" key="4">
    <source>
        <dbReference type="ARBA" id="ARBA00023163"/>
    </source>
</evidence>
<dbReference type="InterPro" id="IPR036388">
    <property type="entry name" value="WH-like_DNA-bd_sf"/>
</dbReference>
<keyword evidence="3 5" id="KW-0238">DNA-binding</keyword>
<organism evidence="7 8">
    <name type="scientific">Micromonospora zhanjiangensis</name>
    <dbReference type="NCBI Taxonomy" id="1522057"/>
    <lineage>
        <taxon>Bacteria</taxon>
        <taxon>Bacillati</taxon>
        <taxon>Actinomycetota</taxon>
        <taxon>Actinomycetes</taxon>
        <taxon>Micromonosporales</taxon>
        <taxon>Micromonosporaceae</taxon>
        <taxon>Micromonospora</taxon>
    </lineage>
</organism>
<reference evidence="8" key="1">
    <citation type="journal article" date="2019" name="Int. J. Syst. Evol. Microbiol.">
        <title>The Global Catalogue of Microorganisms (GCM) 10K type strain sequencing project: providing services to taxonomists for standard genome sequencing and annotation.</title>
        <authorList>
            <consortium name="The Broad Institute Genomics Platform"/>
            <consortium name="The Broad Institute Genome Sequencing Center for Infectious Disease"/>
            <person name="Wu L."/>
            <person name="Ma J."/>
        </authorList>
    </citation>
    <scope>NUCLEOTIDE SEQUENCE [LARGE SCALE GENOMIC DNA]</scope>
    <source>
        <strain evidence="8">2902at01</strain>
    </source>
</reference>
<dbReference type="RefSeq" id="WP_377551862.1">
    <property type="nucleotide sequence ID" value="NZ_JBHSBN010000030.1"/>
</dbReference>
<accession>A0ABV8KUY5</accession>
<keyword evidence="8" id="KW-1185">Reference proteome</keyword>
<comment type="caution">
    <text evidence="7">The sequence shown here is derived from an EMBL/GenBank/DDBJ whole genome shotgun (WGS) entry which is preliminary data.</text>
</comment>
<dbReference type="EMBL" id="JBHSBN010000030">
    <property type="protein sequence ID" value="MFC4109887.1"/>
    <property type="molecule type" value="Genomic_DNA"/>
</dbReference>
<dbReference type="Pfam" id="PF13424">
    <property type="entry name" value="TPR_12"/>
    <property type="match status" value="1"/>
</dbReference>
<dbReference type="PROSITE" id="PS51755">
    <property type="entry name" value="OMPR_PHOB"/>
    <property type="match status" value="1"/>
</dbReference>
<evidence type="ECO:0000256" key="2">
    <source>
        <dbReference type="ARBA" id="ARBA00023015"/>
    </source>
</evidence>
<dbReference type="SMART" id="SM01043">
    <property type="entry name" value="BTAD"/>
    <property type="match status" value="1"/>
</dbReference>
<dbReference type="InterPro" id="IPR011990">
    <property type="entry name" value="TPR-like_helical_dom_sf"/>
</dbReference>
<gene>
    <name evidence="7" type="ORF">ACFOX0_28665</name>
</gene>
<dbReference type="PANTHER" id="PTHR35807">
    <property type="entry name" value="TRANSCRIPTIONAL REGULATOR REDD-RELATED"/>
    <property type="match status" value="1"/>
</dbReference>
<dbReference type="InterPro" id="IPR051677">
    <property type="entry name" value="AfsR-DnrI-RedD_regulator"/>
</dbReference>
<dbReference type="InterPro" id="IPR027417">
    <property type="entry name" value="P-loop_NTPase"/>
</dbReference>
<dbReference type="SUPFAM" id="SSF46894">
    <property type="entry name" value="C-terminal effector domain of the bipartite response regulators"/>
    <property type="match status" value="1"/>
</dbReference>
<evidence type="ECO:0000313" key="7">
    <source>
        <dbReference type="EMBL" id="MFC4109887.1"/>
    </source>
</evidence>
<sequence length="1003" mass="108017">MEFQVLGRPDVFHGGERLDTGPPKQRAVLTALLLYRNQGLSADRLVKSVWWEPPRAARSNLRLYLASLRRVLRPPGEPGTRVRTVGAGGYQLSVLPGELDLDRFDGLVEEGERALRAGWLPVAADRLEQATRLWRGRVLDGVPCGPALHAEATRLEERRLAVVEQWARARLVLGQPEATIAELGSLARENPLRERLWELLMRALYGAGRASEALATYARLRRMLAGELGVDPAPELRRLHEQILRGEVQPTSAGPAAGAAPRQLPTGPRHCYGRTVELADLRRLLTDPAPGPLVVAVDGVAGVGKSVLALAAARSGADRFPDGQLYVDLRGATSGLIPLRPVDALGRLLRTLGVRPDAVPDEEAEAAALFRSVVARRRILLLLDDAASADQVRPLLPAGPGCATLITSRHVLSGPIDAHRVPLGVLSTDDAVAMLGRLAGSARVAADPAAAARVAALCGHLPLALQIAGTRLAARSRWPLAALADRLAAVQRRLDELASGNLSVRSGIELTYRGLSPQARQAFRRLGLLPVRDFPGWALAALLDAPLPTAERLLEELTAAHLVEPGAEPGNPAPDGTRFRFHDLIRLYAQEQAATDPPHARAGALHRLLGAGLSLTEQAGARLAADFLGVTRHRQARWSLPRPEADRITADPRAWYEREHAFLVALVDHGLTAGALRLACCLAASLTTFFQVGNRFAEWRRTQTAALAAARRGGDRRAARWLHRGLGELDTIQDRYAEAVAHFRAARATDAAKDPEYEAAIAAGLGYLHRLRGEYGNALTEFTRAGTLSGTTGNVNGLAYATSGLGVVHLERGRLADAAACFVECLRLSRAAGYLPGEAQALRSLGQVQRARARHDLAARHFLHAKRISDGLGDRVGAAHAACWLGEMRVRQGRPAEGRLLLARCLWVFRDVGNDWGEAGALWALAVAQLAAGRAAAARRRATQAVDIWRRIDSPHWLATGIETLADAYDATGDRMTGRRVRQEAVDVRRRLTDGGAGGDGAV</sequence>
<dbReference type="Gene3D" id="3.40.50.300">
    <property type="entry name" value="P-loop containing nucleotide triphosphate hydrolases"/>
    <property type="match status" value="1"/>
</dbReference>
<feature type="DNA-binding region" description="OmpR/PhoB-type" evidence="5">
    <location>
        <begin position="1"/>
        <end position="94"/>
    </location>
</feature>
<name>A0ABV8KUY5_9ACTN</name>
<dbReference type="InterPro" id="IPR001867">
    <property type="entry name" value="OmpR/PhoB-type_DNA-bd"/>
</dbReference>
<evidence type="ECO:0000256" key="5">
    <source>
        <dbReference type="PROSITE-ProRule" id="PRU01091"/>
    </source>
</evidence>
<comment type="similarity">
    <text evidence="1">Belongs to the AfsR/DnrI/RedD regulatory family.</text>
</comment>
<keyword evidence="2" id="KW-0805">Transcription regulation</keyword>
<dbReference type="SMART" id="SM00862">
    <property type="entry name" value="Trans_reg_C"/>
    <property type="match status" value="1"/>
</dbReference>
<proteinExistence type="inferred from homology"/>
<dbReference type="PANTHER" id="PTHR35807:SF1">
    <property type="entry name" value="TRANSCRIPTIONAL REGULATOR REDD"/>
    <property type="match status" value="1"/>
</dbReference>
<dbReference type="Gene3D" id="1.25.40.10">
    <property type="entry name" value="Tetratricopeptide repeat domain"/>
    <property type="match status" value="3"/>
</dbReference>
<dbReference type="Gene3D" id="1.10.10.10">
    <property type="entry name" value="Winged helix-like DNA-binding domain superfamily/Winged helix DNA-binding domain"/>
    <property type="match status" value="1"/>
</dbReference>
<protein>
    <submittedName>
        <fullName evidence="7">BTAD domain-containing putative transcriptional regulator</fullName>
    </submittedName>
</protein>
<dbReference type="InterPro" id="IPR019734">
    <property type="entry name" value="TPR_rpt"/>
</dbReference>
<evidence type="ECO:0000259" key="6">
    <source>
        <dbReference type="PROSITE" id="PS51755"/>
    </source>
</evidence>